<evidence type="ECO:0000256" key="1">
    <source>
        <dbReference type="ARBA" id="ARBA00023002"/>
    </source>
</evidence>
<feature type="region of interest" description="Disordered" evidence="2">
    <location>
        <begin position="668"/>
        <end position="738"/>
    </location>
</feature>
<dbReference type="Pfam" id="PF04324">
    <property type="entry name" value="Fer2_BFD"/>
    <property type="match status" value="1"/>
</dbReference>
<evidence type="ECO:0000313" key="7">
    <source>
        <dbReference type="Proteomes" id="UP000015346"/>
    </source>
</evidence>
<dbReference type="Proteomes" id="UP000015346">
    <property type="component" value="Unassembled WGS sequence"/>
</dbReference>
<dbReference type="AlphaFoldDB" id="S9SEY8"/>
<feature type="domain" description="BFD-like [2Fe-2S]-binding" evidence="4">
    <location>
        <begin position="400"/>
        <end position="450"/>
    </location>
</feature>
<dbReference type="EMBL" id="AOLV01000019">
    <property type="protein sequence ID" value="EPX84854.1"/>
    <property type="molecule type" value="Genomic_DNA"/>
</dbReference>
<name>S9SEY8_9RHOB</name>
<evidence type="ECO:0000259" key="5">
    <source>
        <dbReference type="Pfam" id="PF07992"/>
    </source>
</evidence>
<evidence type="ECO:0000259" key="4">
    <source>
        <dbReference type="Pfam" id="PF04324"/>
    </source>
</evidence>
<feature type="compositionally biased region" description="Low complexity" evidence="2">
    <location>
        <begin position="783"/>
        <end position="792"/>
    </location>
</feature>
<dbReference type="SUPFAM" id="SSF51905">
    <property type="entry name" value="FAD/NAD(P)-binding domain"/>
    <property type="match status" value="2"/>
</dbReference>
<organism evidence="6 7">
    <name type="scientific">Rubellimicrobium thermophilum DSM 16684</name>
    <dbReference type="NCBI Taxonomy" id="1123069"/>
    <lineage>
        <taxon>Bacteria</taxon>
        <taxon>Pseudomonadati</taxon>
        <taxon>Pseudomonadota</taxon>
        <taxon>Alphaproteobacteria</taxon>
        <taxon>Rhodobacterales</taxon>
        <taxon>Roseobacteraceae</taxon>
        <taxon>Rubellimicrobium</taxon>
    </lineage>
</organism>
<dbReference type="STRING" id="1123069.ruthe_01851"/>
<feature type="compositionally biased region" description="Basic residues" evidence="2">
    <location>
        <begin position="679"/>
        <end position="689"/>
    </location>
</feature>
<evidence type="ECO:0000259" key="3">
    <source>
        <dbReference type="Pfam" id="PF01266"/>
    </source>
</evidence>
<dbReference type="Gene3D" id="1.10.10.1100">
    <property type="entry name" value="BFD-like [2Fe-2S]-binding domain"/>
    <property type="match status" value="1"/>
</dbReference>
<dbReference type="SUPFAM" id="SSF54373">
    <property type="entry name" value="FAD-linked reductases, C-terminal domain"/>
    <property type="match status" value="1"/>
</dbReference>
<dbReference type="InterPro" id="IPR006076">
    <property type="entry name" value="FAD-dep_OxRdtase"/>
</dbReference>
<sequence length="792" mass="82442">MTERATQDGLHDAIVIGAGVVGCAIARRLALEGARVLVLEKAADILDGASKGNSAILHTGFDAPPGSLEQACIAAGHAEYLDIRERLGLPLIRCGALVIAWNEEEAARLPALMAQARANGVEPEPLTRAELLAREPGLAPGLVAAFRIPGESLIDPWSAPLAYLMQAVANGAQLMRSCEVLSGVFDGEAWRIGTTRGPVAGRLVVNAAGLHGDILEARLLGQAGFRIRPRKGQFVVYDKTAARLVSHILLPVPTEVTKGVVVCRTVFGNLLVGPTAEDQEDRESAALVPETLAALRRRGEAILPALAAEPVTAIYAGLRPASGQKDYHIRLHEGRNYVAVGGIRSTGLSAALGIARHVADLVAGRIGAGWTPPADPLWPQVPNLTEGLPRDWQRPGHGGILCHCELVTRREVEAALEGPLGARSLGGLKRRTRVTMGRCQGFYCSAALAALTRGASISRWESRSMPDLPAHAAVVVVGAGPAGLAAAALLAGQGVDVLVLEREAEAGGIPRHCAHSPYGLREWGRLLTGPAHARRLTRAAQEAGARILTGVTVTALLPGPRLAVTADGGPGEIAADQVLLATGARETSRAARLIGGTKPGGVLNTGALQGLVHLDGLRPFRRPVVVGTELVAFSALLTCRGAGIRPVAMIEEGPRPVARPPRRAVAAAHGRAAASVHRPSGHRGARACRGRPAARALGRAAGQDGRGDPDGPLPPRGRADPRQPSALGSPRGRARGGRIRALLGPGLLRCWQPPAYGRDGGALLVRGARRRPCDPGRPRRAAARGAGPAGEP</sequence>
<dbReference type="PANTHER" id="PTHR42720">
    <property type="entry name" value="GLYCEROL-3-PHOSPHATE DEHYDROGENASE"/>
    <property type="match status" value="1"/>
</dbReference>
<dbReference type="PANTHER" id="PTHR42720:SF1">
    <property type="entry name" value="GLYCEROL 3-PHOSPHATE OXIDASE"/>
    <property type="match status" value="1"/>
</dbReference>
<keyword evidence="7" id="KW-1185">Reference proteome</keyword>
<dbReference type="InterPro" id="IPR041854">
    <property type="entry name" value="BFD-like_2Fe2S-bd_dom_sf"/>
</dbReference>
<dbReference type="Pfam" id="PF01266">
    <property type="entry name" value="DAO"/>
    <property type="match status" value="1"/>
</dbReference>
<reference evidence="6 7" key="1">
    <citation type="journal article" date="2013" name="Stand. Genomic Sci.">
        <title>Genome sequence of the reddish-pigmented Rubellimicrobium thermophilum type strain (DSM 16684(T)), a member of the Roseobacter clade.</title>
        <authorList>
            <person name="Fiebig A."/>
            <person name="Riedel T."/>
            <person name="Gronow S."/>
            <person name="Petersen J."/>
            <person name="Klenk H.P."/>
            <person name="Goker M."/>
        </authorList>
    </citation>
    <scope>NUCLEOTIDE SEQUENCE [LARGE SCALE GENOMIC DNA]</scope>
    <source>
        <strain evidence="6 7">DSM 16684</strain>
    </source>
</reference>
<dbReference type="Pfam" id="PF07992">
    <property type="entry name" value="Pyr_redox_2"/>
    <property type="match status" value="1"/>
</dbReference>
<evidence type="ECO:0000313" key="6">
    <source>
        <dbReference type="EMBL" id="EPX84854.1"/>
    </source>
</evidence>
<dbReference type="InterPro" id="IPR052745">
    <property type="entry name" value="G3P_Oxidase/Oxidoreductase"/>
</dbReference>
<dbReference type="InterPro" id="IPR007419">
    <property type="entry name" value="BFD-like_2Fe2S-bd_dom"/>
</dbReference>
<proteinExistence type="predicted"/>
<dbReference type="PROSITE" id="PS51257">
    <property type="entry name" value="PROKAR_LIPOPROTEIN"/>
    <property type="match status" value="1"/>
</dbReference>
<feature type="compositionally biased region" description="Low complexity" evidence="2">
    <location>
        <begin position="668"/>
        <end position="678"/>
    </location>
</feature>
<feature type="compositionally biased region" description="Low complexity" evidence="2">
    <location>
        <begin position="690"/>
        <end position="703"/>
    </location>
</feature>
<gene>
    <name evidence="6" type="ORF">ruthe_01851</name>
</gene>
<protein>
    <submittedName>
        <fullName evidence="6">Putative dehydrogenase</fullName>
    </submittedName>
</protein>
<dbReference type="CDD" id="cd19946">
    <property type="entry name" value="GlpA-like_Fer2_BFD-like"/>
    <property type="match status" value="1"/>
</dbReference>
<dbReference type="PATRIC" id="fig|1123069.3.peg.1817"/>
<evidence type="ECO:0000256" key="2">
    <source>
        <dbReference type="SAM" id="MobiDB-lite"/>
    </source>
</evidence>
<dbReference type="Gene3D" id="3.50.50.60">
    <property type="entry name" value="FAD/NAD(P)-binding domain"/>
    <property type="match status" value="4"/>
</dbReference>
<feature type="domain" description="FAD/NAD(P)-binding" evidence="5">
    <location>
        <begin position="473"/>
        <end position="664"/>
    </location>
</feature>
<dbReference type="HOGENOM" id="CLU_354468_0_0_5"/>
<dbReference type="PRINTS" id="PR00419">
    <property type="entry name" value="ADXRDTASE"/>
</dbReference>
<dbReference type="InterPro" id="IPR023753">
    <property type="entry name" value="FAD/NAD-binding_dom"/>
</dbReference>
<dbReference type="GO" id="GO:0016491">
    <property type="term" value="F:oxidoreductase activity"/>
    <property type="evidence" value="ECO:0007669"/>
    <property type="project" value="UniProtKB-KW"/>
</dbReference>
<dbReference type="InterPro" id="IPR036188">
    <property type="entry name" value="FAD/NAD-bd_sf"/>
</dbReference>
<keyword evidence="1" id="KW-0560">Oxidoreductase</keyword>
<feature type="region of interest" description="Disordered" evidence="2">
    <location>
        <begin position="768"/>
        <end position="792"/>
    </location>
</feature>
<accession>S9SEY8</accession>
<dbReference type="RefSeq" id="WP_021097938.1">
    <property type="nucleotide sequence ID" value="NZ_KE557321.1"/>
</dbReference>
<dbReference type="Gene3D" id="3.30.9.10">
    <property type="entry name" value="D-Amino Acid Oxidase, subunit A, domain 2"/>
    <property type="match status" value="1"/>
</dbReference>
<feature type="domain" description="FAD dependent oxidoreductase" evidence="3">
    <location>
        <begin position="12"/>
        <end position="361"/>
    </location>
</feature>
<comment type="caution">
    <text evidence="6">The sequence shown here is derived from an EMBL/GenBank/DDBJ whole genome shotgun (WGS) entry which is preliminary data.</text>
</comment>